<dbReference type="EMBL" id="JBHTJG010000002">
    <property type="protein sequence ID" value="MFD0945837.1"/>
    <property type="molecule type" value="Genomic_DNA"/>
</dbReference>
<evidence type="ECO:0000256" key="6">
    <source>
        <dbReference type="ARBA" id="ARBA00023277"/>
    </source>
</evidence>
<dbReference type="PANTHER" id="PTHR31490">
    <property type="entry name" value="GLYCOSYL HYDROLASE"/>
    <property type="match status" value="1"/>
</dbReference>
<comment type="caution">
    <text evidence="12">The sequence shown here is derived from an EMBL/GenBank/DDBJ whole genome shotgun (WGS) entry which is preliminary data.</text>
</comment>
<dbReference type="PROSITE" id="PS51760">
    <property type="entry name" value="GH10_2"/>
    <property type="match status" value="1"/>
</dbReference>
<evidence type="ECO:0000256" key="1">
    <source>
        <dbReference type="ARBA" id="ARBA00000681"/>
    </source>
</evidence>
<protein>
    <recommendedName>
        <fullName evidence="9">Beta-xylanase</fullName>
        <ecNumber evidence="9">3.2.1.8</ecNumber>
    </recommendedName>
</protein>
<comment type="similarity">
    <text evidence="2 9">Belongs to the glycosyl hydrolase 10 (cellulase F) family.</text>
</comment>
<dbReference type="InterPro" id="IPR006311">
    <property type="entry name" value="TAT_signal"/>
</dbReference>
<proteinExistence type="inferred from homology"/>
<dbReference type="EC" id="3.2.1.8" evidence="9"/>
<feature type="domain" description="GH10" evidence="11">
    <location>
        <begin position="56"/>
        <end position="375"/>
    </location>
</feature>
<reference evidence="13" key="1">
    <citation type="journal article" date="2019" name="Int. J. Syst. Evol. Microbiol.">
        <title>The Global Catalogue of Microorganisms (GCM) 10K type strain sequencing project: providing services to taxonomists for standard genome sequencing and annotation.</title>
        <authorList>
            <consortium name="The Broad Institute Genomics Platform"/>
            <consortium name="The Broad Institute Genome Sequencing Center for Infectious Disease"/>
            <person name="Wu L."/>
            <person name="Ma J."/>
        </authorList>
    </citation>
    <scope>NUCLEOTIDE SEQUENCE [LARGE SCALE GENOMIC DNA]</scope>
    <source>
        <strain evidence="13">CCUG 62982</strain>
    </source>
</reference>
<comment type="catalytic activity">
    <reaction evidence="1 9">
        <text>Endohydrolysis of (1-&gt;4)-beta-D-xylosidic linkages in xylans.</text>
        <dbReference type="EC" id="3.2.1.8"/>
    </reaction>
</comment>
<evidence type="ECO:0000313" key="13">
    <source>
        <dbReference type="Proteomes" id="UP001596977"/>
    </source>
</evidence>
<keyword evidence="7 9" id="KW-0326">Glycosidase</keyword>
<dbReference type="Proteomes" id="UP001596977">
    <property type="component" value="Unassembled WGS sequence"/>
</dbReference>
<dbReference type="SUPFAM" id="SSF51445">
    <property type="entry name" value="(Trans)glycosidases"/>
    <property type="match status" value="1"/>
</dbReference>
<keyword evidence="8 9" id="KW-0624">Polysaccharide degradation</keyword>
<evidence type="ECO:0000259" key="11">
    <source>
        <dbReference type="PROSITE" id="PS51760"/>
    </source>
</evidence>
<dbReference type="Gene3D" id="3.20.20.80">
    <property type="entry name" value="Glycosidases"/>
    <property type="match status" value="1"/>
</dbReference>
<evidence type="ECO:0000256" key="3">
    <source>
        <dbReference type="ARBA" id="ARBA00022651"/>
    </source>
</evidence>
<evidence type="ECO:0000256" key="7">
    <source>
        <dbReference type="ARBA" id="ARBA00023295"/>
    </source>
</evidence>
<gene>
    <name evidence="12" type="ORF">ACFQ1E_05755</name>
</gene>
<evidence type="ECO:0000256" key="10">
    <source>
        <dbReference type="SAM" id="SignalP"/>
    </source>
</evidence>
<keyword evidence="5 9" id="KW-0378">Hydrolase</keyword>
<evidence type="ECO:0000313" key="12">
    <source>
        <dbReference type="EMBL" id="MFD0945837.1"/>
    </source>
</evidence>
<evidence type="ECO:0000256" key="2">
    <source>
        <dbReference type="ARBA" id="ARBA00007495"/>
    </source>
</evidence>
<dbReference type="PANTHER" id="PTHR31490:SF88">
    <property type="entry name" value="BETA-XYLANASE"/>
    <property type="match status" value="1"/>
</dbReference>
<name>A0ABW3H3V2_9SPHN</name>
<organism evidence="12 13">
    <name type="scientific">Sphingomonas canadensis</name>
    <dbReference type="NCBI Taxonomy" id="1219257"/>
    <lineage>
        <taxon>Bacteria</taxon>
        <taxon>Pseudomonadati</taxon>
        <taxon>Pseudomonadota</taxon>
        <taxon>Alphaproteobacteria</taxon>
        <taxon>Sphingomonadales</taxon>
        <taxon>Sphingomonadaceae</taxon>
        <taxon>Sphingomonas</taxon>
    </lineage>
</organism>
<keyword evidence="6 9" id="KW-0119">Carbohydrate metabolism</keyword>
<evidence type="ECO:0000256" key="9">
    <source>
        <dbReference type="RuleBase" id="RU361174"/>
    </source>
</evidence>
<feature type="chain" id="PRO_5045418607" description="Beta-xylanase" evidence="10">
    <location>
        <begin position="23"/>
        <end position="382"/>
    </location>
</feature>
<dbReference type="SMART" id="SM00633">
    <property type="entry name" value="Glyco_10"/>
    <property type="match status" value="1"/>
</dbReference>
<accession>A0ABW3H3V2</accession>
<dbReference type="Pfam" id="PF00331">
    <property type="entry name" value="Glyco_hydro_10"/>
    <property type="match status" value="1"/>
</dbReference>
<keyword evidence="13" id="KW-1185">Reference proteome</keyword>
<evidence type="ECO:0000256" key="4">
    <source>
        <dbReference type="ARBA" id="ARBA00022729"/>
    </source>
</evidence>
<dbReference type="InterPro" id="IPR001000">
    <property type="entry name" value="GH10_dom"/>
</dbReference>
<sequence>MTRLTRRTALAAGGIAALTAGAGRALAMAQGEPGLNAVAKTRGLRFGSCVSWSQSGADRASFANPAYAALLERDCGVLVAENEFKWQALRPDAKTFDVERFADMIDYAEAKGMAMRGHTLFWHKTERFPRWLLDHDFGADPKKEATRLLTQHIKTVGKLYAGRIASFDVVNETVDDQTGALRESNVSKAMGGTEAMLDLAFHTARAAAPDAELVYNDYMSWEPGQGPFRSGVLKMLEAFRKRGVPCDTLGLQSHIWVGNEPTARLVGRQESDWRAFLDEVVGMGYRLAITEFDVNDAALPADIATRDRAIADYSKAYLDICLSYTQLKDVLAWGMCDKYTWLNGFSPRKDKAPMRATPYDAAFKPKPLYTAIRQALAAAPAR</sequence>
<dbReference type="InterPro" id="IPR044846">
    <property type="entry name" value="GH10"/>
</dbReference>
<dbReference type="PROSITE" id="PS51318">
    <property type="entry name" value="TAT"/>
    <property type="match status" value="1"/>
</dbReference>
<keyword evidence="3" id="KW-0858">Xylan degradation</keyword>
<dbReference type="InterPro" id="IPR017853">
    <property type="entry name" value="GH"/>
</dbReference>
<evidence type="ECO:0000256" key="8">
    <source>
        <dbReference type="ARBA" id="ARBA00023326"/>
    </source>
</evidence>
<dbReference type="RefSeq" id="WP_264943361.1">
    <property type="nucleotide sequence ID" value="NZ_JAPDRA010000002.1"/>
</dbReference>
<dbReference type="PRINTS" id="PR00134">
    <property type="entry name" value="GLHYDRLASE10"/>
</dbReference>
<keyword evidence="4 10" id="KW-0732">Signal</keyword>
<evidence type="ECO:0000256" key="5">
    <source>
        <dbReference type="ARBA" id="ARBA00022801"/>
    </source>
</evidence>
<feature type="signal peptide" evidence="10">
    <location>
        <begin position="1"/>
        <end position="22"/>
    </location>
</feature>